<evidence type="ECO:0000313" key="2">
    <source>
        <dbReference type="Proteomes" id="UP000887560"/>
    </source>
</evidence>
<feature type="region of interest" description="Disordered" evidence="1">
    <location>
        <begin position="100"/>
        <end position="136"/>
    </location>
</feature>
<organism evidence="2 3">
    <name type="scientific">Meloidogyne floridensis</name>
    <dbReference type="NCBI Taxonomy" id="298350"/>
    <lineage>
        <taxon>Eukaryota</taxon>
        <taxon>Metazoa</taxon>
        <taxon>Ecdysozoa</taxon>
        <taxon>Nematoda</taxon>
        <taxon>Chromadorea</taxon>
        <taxon>Rhabditida</taxon>
        <taxon>Tylenchina</taxon>
        <taxon>Tylenchomorpha</taxon>
        <taxon>Tylenchoidea</taxon>
        <taxon>Meloidogynidae</taxon>
        <taxon>Meloidogyninae</taxon>
        <taxon>Meloidogyne</taxon>
    </lineage>
</organism>
<dbReference type="Proteomes" id="UP000887560">
    <property type="component" value="Unplaced"/>
</dbReference>
<feature type="compositionally biased region" description="Acidic residues" evidence="1">
    <location>
        <begin position="120"/>
        <end position="136"/>
    </location>
</feature>
<name>A0A915NFH5_9BILA</name>
<proteinExistence type="predicted"/>
<dbReference type="WBParaSite" id="scf7180000418038.g2019">
    <property type="protein sequence ID" value="scf7180000418038.g2019"/>
    <property type="gene ID" value="scf7180000418038.g2019"/>
</dbReference>
<evidence type="ECO:0000313" key="3">
    <source>
        <dbReference type="WBParaSite" id="scf7180000418038.g2019"/>
    </source>
</evidence>
<keyword evidence="2" id="KW-1185">Reference proteome</keyword>
<protein>
    <submittedName>
        <fullName evidence="3">Uncharacterized protein</fullName>
    </submittedName>
</protein>
<accession>A0A915NFH5</accession>
<reference evidence="3" key="1">
    <citation type="submission" date="2022-11" db="UniProtKB">
        <authorList>
            <consortium name="WormBaseParasite"/>
        </authorList>
    </citation>
    <scope>IDENTIFICATION</scope>
</reference>
<dbReference type="AlphaFoldDB" id="A0A915NFH5"/>
<sequence>MEDNNNIDLDLGLSILMDKLSLKVSNLRDDTIDLRSMVEAHHFELSRQRQENFVDREMIRNLQFRLEMVEYWAEQIGIGNFNRMFPAVDEELIHQYQQMEVDPPEEEEQQQAENHVNGVEMDETWSEEEEVAMDNQ</sequence>
<evidence type="ECO:0000256" key="1">
    <source>
        <dbReference type="SAM" id="MobiDB-lite"/>
    </source>
</evidence>